<keyword evidence="3" id="KW-1185">Reference proteome</keyword>
<dbReference type="Proteomes" id="UP000825729">
    <property type="component" value="Unassembled WGS sequence"/>
</dbReference>
<protein>
    <submittedName>
        <fullName evidence="2">Uncharacterized protein</fullName>
    </submittedName>
</protein>
<keyword evidence="1" id="KW-0812">Transmembrane</keyword>
<dbReference type="EMBL" id="JAINDJ010000007">
    <property type="protein sequence ID" value="KAG9441333.1"/>
    <property type="molecule type" value="Genomic_DNA"/>
</dbReference>
<accession>A0AAV7E1Q9</accession>
<feature type="transmembrane region" description="Helical" evidence="1">
    <location>
        <begin position="437"/>
        <end position="458"/>
    </location>
</feature>
<comment type="caution">
    <text evidence="2">The sequence shown here is derived from an EMBL/GenBank/DDBJ whole genome shotgun (WGS) entry which is preliminary data.</text>
</comment>
<dbReference type="PANTHER" id="PTHR31170">
    <property type="entry name" value="BNAC04G53230D PROTEIN"/>
    <property type="match status" value="1"/>
</dbReference>
<evidence type="ECO:0000313" key="3">
    <source>
        <dbReference type="Proteomes" id="UP000825729"/>
    </source>
</evidence>
<evidence type="ECO:0000313" key="2">
    <source>
        <dbReference type="EMBL" id="KAG9441333.1"/>
    </source>
</evidence>
<dbReference type="InterPro" id="IPR004158">
    <property type="entry name" value="DUF247_pln"/>
</dbReference>
<evidence type="ECO:0000256" key="1">
    <source>
        <dbReference type="SAM" id="Phobius"/>
    </source>
</evidence>
<proteinExistence type="predicted"/>
<reference evidence="2 3" key="1">
    <citation type="submission" date="2021-07" db="EMBL/GenBank/DDBJ databases">
        <title>The Aristolochia fimbriata genome: insights into angiosperm evolution, floral development and chemical biosynthesis.</title>
        <authorList>
            <person name="Jiao Y."/>
        </authorList>
    </citation>
    <scope>NUCLEOTIDE SEQUENCE [LARGE SCALE GENOMIC DNA]</scope>
    <source>
        <strain evidence="2">IBCAS-2021</strain>
        <tissue evidence="2">Leaf</tissue>
    </source>
</reference>
<keyword evidence="1" id="KW-1133">Transmembrane helix</keyword>
<sequence length="489" mass="56675">MDSAKVLGKDAWLKSLREKYESVSEKELKWTQPATIHRVPHIIRRGNESAYEPEIVAIGPYHRRNVRLWAMEKRKWQYLHSFCTRCGHTWEEVLLKVHEMVGRAQRCYSSNIDPIEEEDEFVEMMMLDACFILELFFKSEERMEGRKDTGMSTDPVFGHCSKWVVRCVARDLLLAENQLPFFVLQKIFDSFARPSNTIFALVDLAMGFFKALYHAINYQKKQFLEEEANQPLHLLHLVHAHFVPQASAGSSKKSFFSSKSLLPSFKRQNPPEEAHYFQPHKPLPTVPRAQRLQDSGIRFKKGEGKNFLDIKFENGVMEIPHFIVDHYTNTFLRNLIAFEQSYPPSGKRFTMYAAFMDFVVNTDKDVEILHQHGILDHGLGSEQDIALLFNEICKGLIVEPEENDKYLLLVSQVIQYSNIPWNMWRAKLNRDYFGNPWTIVSVIAGIVALFLTFTNTFFNIYSLNSRHAHINTVLPGSQVSLSSYDVSPQ</sequence>
<dbReference type="Pfam" id="PF03140">
    <property type="entry name" value="DUF247"/>
    <property type="match status" value="1"/>
</dbReference>
<dbReference type="AlphaFoldDB" id="A0AAV7E1Q9"/>
<dbReference type="PANTHER" id="PTHR31170:SF25">
    <property type="entry name" value="BNAA09G04570D PROTEIN"/>
    <property type="match status" value="1"/>
</dbReference>
<organism evidence="2 3">
    <name type="scientific">Aristolochia fimbriata</name>
    <name type="common">White veined hardy Dutchman's pipe vine</name>
    <dbReference type="NCBI Taxonomy" id="158543"/>
    <lineage>
        <taxon>Eukaryota</taxon>
        <taxon>Viridiplantae</taxon>
        <taxon>Streptophyta</taxon>
        <taxon>Embryophyta</taxon>
        <taxon>Tracheophyta</taxon>
        <taxon>Spermatophyta</taxon>
        <taxon>Magnoliopsida</taxon>
        <taxon>Magnoliidae</taxon>
        <taxon>Piperales</taxon>
        <taxon>Aristolochiaceae</taxon>
        <taxon>Aristolochia</taxon>
    </lineage>
</organism>
<keyword evidence="1" id="KW-0472">Membrane</keyword>
<gene>
    <name evidence="2" type="ORF">H6P81_017187</name>
</gene>
<name>A0AAV7E1Q9_ARIFI</name>